<feature type="domain" description="DUF4326" evidence="2">
    <location>
        <begin position="12"/>
        <end position="99"/>
    </location>
</feature>
<evidence type="ECO:0000256" key="1">
    <source>
        <dbReference type="SAM" id="MobiDB-lite"/>
    </source>
</evidence>
<dbReference type="RefSeq" id="WP_114033737.1">
    <property type="nucleotide sequence ID" value="NZ_QOIL01000034.1"/>
</dbReference>
<gene>
    <name evidence="3" type="ORF">DQ384_38030</name>
</gene>
<dbReference type="Proteomes" id="UP000253094">
    <property type="component" value="Unassembled WGS sequence"/>
</dbReference>
<proteinExistence type="predicted"/>
<evidence type="ECO:0000259" key="2">
    <source>
        <dbReference type="Pfam" id="PF14216"/>
    </source>
</evidence>
<dbReference type="OrthoDB" id="3483205at2"/>
<sequence length="143" mass="15031">MARVRVIGDLWHGRVPDGAVYIGRAAPGLPRSVFANPHPVDKPCRPCGGLVHDRPGAVEAYRAGLTPELVARARVEIGDADVACWCAEEEPCHGDPLLEAIHAQTPPRAPQSPLTACGELSDISAPSPSPSAPTGTHSAERRP</sequence>
<keyword evidence="4" id="KW-1185">Reference proteome</keyword>
<evidence type="ECO:0000313" key="3">
    <source>
        <dbReference type="EMBL" id="RCG19082.1"/>
    </source>
</evidence>
<dbReference type="Pfam" id="PF14216">
    <property type="entry name" value="DUF4326"/>
    <property type="match status" value="1"/>
</dbReference>
<name>A0A367EN09_9ACTN</name>
<dbReference type="AlphaFoldDB" id="A0A367EN09"/>
<comment type="caution">
    <text evidence="3">The sequence shown here is derived from an EMBL/GenBank/DDBJ whole genome shotgun (WGS) entry which is preliminary data.</text>
</comment>
<dbReference type="InterPro" id="IPR025475">
    <property type="entry name" value="DUF4326"/>
</dbReference>
<reference evidence="3 4" key="1">
    <citation type="submission" date="2018-06" db="EMBL/GenBank/DDBJ databases">
        <title>Sphaerisporangium craniellae sp. nov., isolated from a marine sponge in the South China Sea.</title>
        <authorList>
            <person name="Li L."/>
        </authorList>
    </citation>
    <scope>NUCLEOTIDE SEQUENCE [LARGE SCALE GENOMIC DNA]</scope>
    <source>
        <strain evidence="3 4">CCTCC AA 208026</strain>
    </source>
</reference>
<protein>
    <submittedName>
        <fullName evidence="3">DUF4326 domain-containing protein</fullName>
    </submittedName>
</protein>
<feature type="region of interest" description="Disordered" evidence="1">
    <location>
        <begin position="103"/>
        <end position="143"/>
    </location>
</feature>
<organism evidence="3 4">
    <name type="scientific">Sphaerisporangium album</name>
    <dbReference type="NCBI Taxonomy" id="509200"/>
    <lineage>
        <taxon>Bacteria</taxon>
        <taxon>Bacillati</taxon>
        <taxon>Actinomycetota</taxon>
        <taxon>Actinomycetes</taxon>
        <taxon>Streptosporangiales</taxon>
        <taxon>Streptosporangiaceae</taxon>
        <taxon>Sphaerisporangium</taxon>
    </lineage>
</organism>
<evidence type="ECO:0000313" key="4">
    <source>
        <dbReference type="Proteomes" id="UP000253094"/>
    </source>
</evidence>
<dbReference type="EMBL" id="QOIL01000034">
    <property type="protein sequence ID" value="RCG19082.1"/>
    <property type="molecule type" value="Genomic_DNA"/>
</dbReference>
<accession>A0A367EN09</accession>